<dbReference type="OrthoDB" id="5799746at2759"/>
<dbReference type="AlphaFoldDB" id="A0A2A6CJI3"/>
<dbReference type="EnsemblMetazoa" id="PPA30220.1">
    <property type="protein sequence ID" value="PPA30220.1"/>
    <property type="gene ID" value="WBGene00203088"/>
</dbReference>
<name>A0A2A6CJI3_PRIPA</name>
<evidence type="ECO:0000313" key="2">
    <source>
        <dbReference type="Proteomes" id="UP000005239"/>
    </source>
</evidence>
<evidence type="ECO:0000313" key="1">
    <source>
        <dbReference type="EnsemblMetazoa" id="PPA30220.1"/>
    </source>
</evidence>
<sequence length="350" mass="39094">MGINFTVGEEAERFVGRSLHCITAVSFPISLLTIRLLWTKTPKDAGAYKYLLMIMQAFSALIELHMGVLFAPIPLFPLMGAYCTGILCDLHVPPHMSTAILFFIVLGCFIMLNVCIFYRHQAIIPDSHPLKMRNRTRILVCSIYAVAVELLSVLVLFADHDSSGGSDFIEKNHPSMKWVYAKPGWIVWNPEGSVRFVVYHALINHTFQAPLISFLIHHSLKVLNQRAPDMSLRTISFHRAMISSLIMQSVCCVFVFLPVTVLVVSIISEGEMTHEVTIVAFLTCQLFTPLHSITVILSSATLRRSVWNYFRFRSLSDGPKISTTVLPKPSVVVLRVPVCDSSSLSVVSLA</sequence>
<dbReference type="Pfam" id="PF10327">
    <property type="entry name" value="7TM_GPCR_Sri"/>
    <property type="match status" value="1"/>
</dbReference>
<dbReference type="InterPro" id="IPR019429">
    <property type="entry name" value="7TM_GPCR_serpentine_rcpt_Sri"/>
</dbReference>
<proteinExistence type="predicted"/>
<protein>
    <submittedName>
        <fullName evidence="1">Sri-11</fullName>
    </submittedName>
</protein>
<reference evidence="1" key="2">
    <citation type="submission" date="2022-06" db="UniProtKB">
        <authorList>
            <consortium name="EnsemblMetazoa"/>
        </authorList>
    </citation>
    <scope>IDENTIFICATION</scope>
    <source>
        <strain evidence="1">PS312</strain>
    </source>
</reference>
<gene>
    <name evidence="1" type="primary">WBGene00203088</name>
</gene>
<reference evidence="2" key="1">
    <citation type="journal article" date="2008" name="Nat. Genet.">
        <title>The Pristionchus pacificus genome provides a unique perspective on nematode lifestyle and parasitism.</title>
        <authorList>
            <person name="Dieterich C."/>
            <person name="Clifton S.W."/>
            <person name="Schuster L.N."/>
            <person name="Chinwalla A."/>
            <person name="Delehaunty K."/>
            <person name="Dinkelacker I."/>
            <person name="Fulton L."/>
            <person name="Fulton R."/>
            <person name="Godfrey J."/>
            <person name="Minx P."/>
            <person name="Mitreva M."/>
            <person name="Roeseler W."/>
            <person name="Tian H."/>
            <person name="Witte H."/>
            <person name="Yang S.P."/>
            <person name="Wilson R.K."/>
            <person name="Sommer R.J."/>
        </authorList>
    </citation>
    <scope>NUCLEOTIDE SEQUENCE [LARGE SCALE GENOMIC DNA]</scope>
    <source>
        <strain evidence="2">PS312</strain>
    </source>
</reference>
<accession>A0A2A6CJI3</accession>
<dbReference type="PANTHER" id="PTHR45830">
    <property type="entry name" value="SERPENTINE RECEPTOR, CLASS I"/>
    <property type="match status" value="1"/>
</dbReference>
<keyword evidence="2" id="KW-1185">Reference proteome</keyword>
<dbReference type="PANTHER" id="PTHR45830:SF15">
    <property type="entry name" value="SERPENTINE RECEPTOR, CLASS I"/>
    <property type="match status" value="1"/>
</dbReference>
<dbReference type="Proteomes" id="UP000005239">
    <property type="component" value="Unassembled WGS sequence"/>
</dbReference>
<accession>A0A8R1UI75</accession>
<organism evidence="1 2">
    <name type="scientific">Pristionchus pacificus</name>
    <name type="common">Parasitic nematode worm</name>
    <dbReference type="NCBI Taxonomy" id="54126"/>
    <lineage>
        <taxon>Eukaryota</taxon>
        <taxon>Metazoa</taxon>
        <taxon>Ecdysozoa</taxon>
        <taxon>Nematoda</taxon>
        <taxon>Chromadorea</taxon>
        <taxon>Rhabditida</taxon>
        <taxon>Rhabditina</taxon>
        <taxon>Diplogasteromorpha</taxon>
        <taxon>Diplogasteroidea</taxon>
        <taxon>Neodiplogasteridae</taxon>
        <taxon>Pristionchus</taxon>
    </lineage>
</organism>